<dbReference type="PANTHER" id="PTHR46077:SF1">
    <property type="entry name" value="TOP1 BINDING ARGININE_SERINE RICH PROTEIN, E3 UBIQUITIN LIGASE"/>
    <property type="match status" value="1"/>
</dbReference>
<comment type="caution">
    <text evidence="12">The sequence shown here is derived from an EMBL/GenBank/DDBJ whole genome shotgun (WGS) entry which is preliminary data.</text>
</comment>
<protein>
    <recommendedName>
        <fullName evidence="2">RING-type E3 ubiquitin transferase</fullName>
        <ecNumber evidence="2">2.3.2.27</ecNumber>
    </recommendedName>
</protein>
<keyword evidence="13" id="KW-1185">Reference proteome</keyword>
<dbReference type="Proteomes" id="UP000530263">
    <property type="component" value="Unassembled WGS sequence"/>
</dbReference>
<dbReference type="GO" id="GO:0008270">
    <property type="term" value="F:zinc ion binding"/>
    <property type="evidence" value="ECO:0007669"/>
    <property type="project" value="UniProtKB-KW"/>
</dbReference>
<feature type="non-terminal residue" evidence="12">
    <location>
        <position position="380"/>
    </location>
</feature>
<feature type="compositionally biased region" description="Low complexity" evidence="10">
    <location>
        <begin position="276"/>
        <end position="287"/>
    </location>
</feature>
<sequence length="380" mass="40557">MATEPEWSCPICQDARSDIASAMPCQHQFCLGCILRWTERRPECPLCRRPIASIRFSEQDEGDYLLFVVSDESPDASNQARTAPGSPAENSPQHPVPSPPSSPGEMPSPAEQGAAGPQAVGGLLPEVWAELFQRQEHLLDPVLPWLRQQLQAIYGSRWWLARTAESLMLHALCLSGLDGEAMVHMMQDFLEEHTGALVHGVISIIVSQCREEAQRLLRSQAAQEEENSTAAGSGSSSSSSSSSSSRSSSASSFSSSSTSSSSSSSCTSSREGTPDSSLASSSSSAGSDVEEQPSSSEASLCRDPSCPLSVPFPAEQEQPQEDLRQAVAPGPSAQGCSYSPSAPSRGRDSSPGGPRRPPKRRNPDPQDSPRPCKSPPQQRH</sequence>
<keyword evidence="5 9" id="KW-0863">Zinc-finger</keyword>
<dbReference type="AlphaFoldDB" id="A0A7K4S098"/>
<dbReference type="Gene3D" id="3.30.40.10">
    <property type="entry name" value="Zinc/RING finger domain, C3HC4 (zinc finger)"/>
    <property type="match status" value="1"/>
</dbReference>
<evidence type="ECO:0000256" key="6">
    <source>
        <dbReference type="ARBA" id="ARBA00022833"/>
    </source>
</evidence>
<feature type="region of interest" description="Disordered" evidence="10">
    <location>
        <begin position="217"/>
        <end position="380"/>
    </location>
</feature>
<keyword evidence="7" id="KW-0805">Transcription regulation</keyword>
<keyword evidence="4" id="KW-0479">Metal-binding</keyword>
<keyword evidence="3" id="KW-0808">Transferase</keyword>
<dbReference type="InterPro" id="IPR001841">
    <property type="entry name" value="Znf_RING"/>
</dbReference>
<keyword evidence="12" id="KW-0436">Ligase</keyword>
<dbReference type="GO" id="GO:0000209">
    <property type="term" value="P:protein polyubiquitination"/>
    <property type="evidence" value="ECO:0007669"/>
    <property type="project" value="TreeGrafter"/>
</dbReference>
<evidence type="ECO:0000256" key="8">
    <source>
        <dbReference type="ARBA" id="ARBA00023163"/>
    </source>
</evidence>
<evidence type="ECO:0000256" key="5">
    <source>
        <dbReference type="ARBA" id="ARBA00022771"/>
    </source>
</evidence>
<dbReference type="PROSITE" id="PS00518">
    <property type="entry name" value="ZF_RING_1"/>
    <property type="match status" value="1"/>
</dbReference>
<comment type="catalytic activity">
    <reaction evidence="1">
        <text>S-ubiquitinyl-[E2 ubiquitin-conjugating enzyme]-L-cysteine + [acceptor protein]-L-lysine = [E2 ubiquitin-conjugating enzyme]-L-cysteine + N(6)-ubiquitinyl-[acceptor protein]-L-lysine.</text>
        <dbReference type="EC" id="2.3.2.27"/>
    </reaction>
</comment>
<dbReference type="PANTHER" id="PTHR46077">
    <property type="entry name" value="E3 UBIQUITIN-PROTEIN LIGASE TOPORS"/>
    <property type="match status" value="1"/>
</dbReference>
<accession>A0A7K4S098</accession>
<dbReference type="SUPFAM" id="SSF57850">
    <property type="entry name" value="RING/U-box"/>
    <property type="match status" value="1"/>
</dbReference>
<dbReference type="InterPro" id="IPR013083">
    <property type="entry name" value="Znf_RING/FYVE/PHD"/>
</dbReference>
<organism evidence="12 13">
    <name type="scientific">Columbina picui</name>
    <name type="common">Picui ground-dove</name>
    <dbReference type="NCBI Taxonomy" id="115618"/>
    <lineage>
        <taxon>Eukaryota</taxon>
        <taxon>Metazoa</taxon>
        <taxon>Chordata</taxon>
        <taxon>Craniata</taxon>
        <taxon>Vertebrata</taxon>
        <taxon>Euteleostomi</taxon>
        <taxon>Archelosauria</taxon>
        <taxon>Archosauria</taxon>
        <taxon>Dinosauria</taxon>
        <taxon>Saurischia</taxon>
        <taxon>Theropoda</taxon>
        <taxon>Coelurosauria</taxon>
        <taxon>Aves</taxon>
        <taxon>Neognathae</taxon>
        <taxon>Neoaves</taxon>
        <taxon>Columbimorphae</taxon>
        <taxon>Columbiformes</taxon>
        <taxon>Columbidae</taxon>
        <taxon>Columbina</taxon>
    </lineage>
</organism>
<dbReference type="GO" id="GO:0006513">
    <property type="term" value="P:protein monoubiquitination"/>
    <property type="evidence" value="ECO:0007669"/>
    <property type="project" value="TreeGrafter"/>
</dbReference>
<proteinExistence type="predicted"/>
<dbReference type="OrthoDB" id="21204at2759"/>
<evidence type="ECO:0000256" key="3">
    <source>
        <dbReference type="ARBA" id="ARBA00022679"/>
    </source>
</evidence>
<gene>
    <name evidence="12" type="primary">Topors_1</name>
    <name evidence="12" type="ORF">COLPIC_R07291</name>
</gene>
<feature type="compositionally biased region" description="Low complexity" evidence="10">
    <location>
        <begin position="228"/>
        <end position="269"/>
    </location>
</feature>
<evidence type="ECO:0000313" key="12">
    <source>
        <dbReference type="EMBL" id="NWQ78529.1"/>
    </source>
</evidence>
<evidence type="ECO:0000313" key="13">
    <source>
        <dbReference type="Proteomes" id="UP000530263"/>
    </source>
</evidence>
<dbReference type="EC" id="2.3.2.27" evidence="2"/>
<feature type="domain" description="RING-type" evidence="11">
    <location>
        <begin position="9"/>
        <end position="48"/>
    </location>
</feature>
<dbReference type="EMBL" id="VYZG01000711">
    <property type="protein sequence ID" value="NWQ78529.1"/>
    <property type="molecule type" value="Genomic_DNA"/>
</dbReference>
<dbReference type="InterPro" id="IPR017907">
    <property type="entry name" value="Znf_RING_CS"/>
</dbReference>
<dbReference type="Pfam" id="PF13920">
    <property type="entry name" value="zf-C3HC4_3"/>
    <property type="match status" value="1"/>
</dbReference>
<evidence type="ECO:0000256" key="2">
    <source>
        <dbReference type="ARBA" id="ARBA00012483"/>
    </source>
</evidence>
<evidence type="ECO:0000256" key="4">
    <source>
        <dbReference type="ARBA" id="ARBA00022723"/>
    </source>
</evidence>
<dbReference type="PROSITE" id="PS50089">
    <property type="entry name" value="ZF_RING_2"/>
    <property type="match status" value="1"/>
</dbReference>
<reference evidence="12 13" key="1">
    <citation type="submission" date="2019-09" db="EMBL/GenBank/DDBJ databases">
        <title>Bird 10,000 Genomes (B10K) Project - Family phase.</title>
        <authorList>
            <person name="Zhang G."/>
        </authorList>
    </citation>
    <scope>NUCLEOTIDE SEQUENCE [LARGE SCALE GENOMIC DNA]</scope>
    <source>
        <strain evidence="12">B10K-DU-021-26</strain>
        <tissue evidence="12">Mixed tissue sample</tissue>
    </source>
</reference>
<feature type="compositionally biased region" description="Low complexity" evidence="10">
    <location>
        <begin position="339"/>
        <end position="353"/>
    </location>
</feature>
<dbReference type="GO" id="GO:0061630">
    <property type="term" value="F:ubiquitin protein ligase activity"/>
    <property type="evidence" value="ECO:0007669"/>
    <property type="project" value="UniProtKB-EC"/>
</dbReference>
<dbReference type="CDD" id="cd23130">
    <property type="entry name" value="RING-HC_EHV1-like"/>
    <property type="match status" value="1"/>
</dbReference>
<keyword evidence="8" id="KW-0804">Transcription</keyword>
<feature type="region of interest" description="Disordered" evidence="10">
    <location>
        <begin position="75"/>
        <end position="117"/>
    </location>
</feature>
<keyword evidence="6" id="KW-0862">Zinc</keyword>
<dbReference type="SMART" id="SM00184">
    <property type="entry name" value="RING"/>
    <property type="match status" value="1"/>
</dbReference>
<evidence type="ECO:0000259" key="11">
    <source>
        <dbReference type="PROSITE" id="PS50089"/>
    </source>
</evidence>
<evidence type="ECO:0000256" key="9">
    <source>
        <dbReference type="PROSITE-ProRule" id="PRU00175"/>
    </source>
</evidence>
<name>A0A7K4S098_COLPI</name>
<feature type="non-terminal residue" evidence="12">
    <location>
        <position position="1"/>
    </location>
</feature>
<evidence type="ECO:0000256" key="7">
    <source>
        <dbReference type="ARBA" id="ARBA00023015"/>
    </source>
</evidence>
<dbReference type="GO" id="GO:0016874">
    <property type="term" value="F:ligase activity"/>
    <property type="evidence" value="ECO:0007669"/>
    <property type="project" value="UniProtKB-KW"/>
</dbReference>
<evidence type="ECO:0000256" key="1">
    <source>
        <dbReference type="ARBA" id="ARBA00000900"/>
    </source>
</evidence>
<evidence type="ECO:0000256" key="10">
    <source>
        <dbReference type="SAM" id="MobiDB-lite"/>
    </source>
</evidence>